<feature type="compositionally biased region" description="Polar residues" evidence="4">
    <location>
        <begin position="332"/>
        <end position="341"/>
    </location>
</feature>
<keyword evidence="3" id="KW-0143">Chaperone</keyword>
<dbReference type="Proteomes" id="UP001437256">
    <property type="component" value="Unassembled WGS sequence"/>
</dbReference>
<feature type="region of interest" description="Disordered" evidence="4">
    <location>
        <begin position="332"/>
        <end position="395"/>
    </location>
</feature>
<evidence type="ECO:0000256" key="2">
    <source>
        <dbReference type="ARBA" id="ARBA00022658"/>
    </source>
</evidence>
<evidence type="ECO:0000256" key="4">
    <source>
        <dbReference type="SAM" id="MobiDB-lite"/>
    </source>
</evidence>
<feature type="region of interest" description="Disordered" evidence="4">
    <location>
        <begin position="233"/>
        <end position="254"/>
    </location>
</feature>
<evidence type="ECO:0000256" key="3">
    <source>
        <dbReference type="ARBA" id="ARBA00023186"/>
    </source>
</evidence>
<proteinExistence type="inferred from homology"/>
<dbReference type="PANTHER" id="PTHR12425">
    <property type="entry name" value="SYNEMBRYN"/>
    <property type="match status" value="1"/>
</dbReference>
<sequence>MADVLRAYSLLSPSSTRSQVSDVLRAIVDAPPFTIEQSNRAELIQLILKDLKTAGSKTSRLTQKDASQALLAVKTLGKSPRGSDYLATPSGLSAVLSIATNLKDDHEACSEALRCIANTMLLHDEARYKFVSKEVGGGDICVGLLYKAIEPELVFVLARILFLSTASPSTFLLSLVEDKRQGHTITEIISTKLEVIMVRLLTGAKSAREAMSDLLKFSFNLLLHYPKLVSVDQSSNTTGSGRRRTRTGPAKHDDECWSSKLNGLLPPLLHVYHSLPPTFPSPLAAPLTHVLHCLIAIPVSEKSLLPLWLGSSQQQSISPPTNLSSYSRPLSMAISTNSGRPATSYGRLPPQHPPTSRHSIDAPPSPVTTTFNGPSIITPPTSSGKPGNTTPPKQTTLDRALSVLSAATGKHRRSPSPLPAAILKGTDVVQRTQDLLEVSFAHYMPGCVEPDSPGVRERIRGEFSPASFSTTTTSDATSSNGSWKTTTMSSTTSNPASHSSPYTASSRASIPVSRVNATATATTTSPTPDLSDILSPLVTLLTRLCKADSRTRIRVANWVIPPSLSLHHNAPSSNSRDTDRFYSGTPLYKLPNFLGRCLRLLTSTHQTTAKLRESVGELLWVASGEDPWVLSSRIGYGCVRDLLASKGVTSEPMTPAPTPPPKESGRIAWDGVGVMEIKPLNGTDRDPSYEMSEDEKEKEMDRMFGLLDRLERVGGRPRGPKTS</sequence>
<gene>
    <name evidence="5" type="ORF">AAF712_006387</name>
</gene>
<organism evidence="5 6">
    <name type="scientific">Marasmius tenuissimus</name>
    <dbReference type="NCBI Taxonomy" id="585030"/>
    <lineage>
        <taxon>Eukaryota</taxon>
        <taxon>Fungi</taxon>
        <taxon>Dikarya</taxon>
        <taxon>Basidiomycota</taxon>
        <taxon>Agaricomycotina</taxon>
        <taxon>Agaricomycetes</taxon>
        <taxon>Agaricomycetidae</taxon>
        <taxon>Agaricales</taxon>
        <taxon>Marasmiineae</taxon>
        <taxon>Marasmiaceae</taxon>
        <taxon>Marasmius</taxon>
    </lineage>
</organism>
<evidence type="ECO:0000256" key="1">
    <source>
        <dbReference type="ARBA" id="ARBA00009049"/>
    </source>
</evidence>
<accession>A0ABR2ZZU8</accession>
<feature type="compositionally biased region" description="Low complexity" evidence="4">
    <location>
        <begin position="463"/>
        <end position="501"/>
    </location>
</feature>
<dbReference type="PANTHER" id="PTHR12425:SF5">
    <property type="entry name" value="SYNEMBRYN"/>
    <property type="match status" value="1"/>
</dbReference>
<comment type="similarity">
    <text evidence="1">Belongs to the synembryn family.</text>
</comment>
<evidence type="ECO:0000313" key="5">
    <source>
        <dbReference type="EMBL" id="KAL0066584.1"/>
    </source>
</evidence>
<keyword evidence="6" id="KW-1185">Reference proteome</keyword>
<dbReference type="Pfam" id="PF10165">
    <property type="entry name" value="Ric8"/>
    <property type="match status" value="1"/>
</dbReference>
<keyword evidence="2" id="KW-0344">Guanine-nucleotide releasing factor</keyword>
<dbReference type="InterPro" id="IPR019318">
    <property type="entry name" value="Gua_nucleotide_exch_fac_Ric8"/>
</dbReference>
<reference evidence="5 6" key="1">
    <citation type="submission" date="2024-05" db="EMBL/GenBank/DDBJ databases">
        <title>A draft genome resource for the thread blight pathogen Marasmius tenuissimus strain MS-2.</title>
        <authorList>
            <person name="Yulfo-Soto G.E."/>
            <person name="Baruah I.K."/>
            <person name="Amoako-Attah I."/>
            <person name="Bukari Y."/>
            <person name="Meinhardt L.W."/>
            <person name="Bailey B.A."/>
            <person name="Cohen S.P."/>
        </authorList>
    </citation>
    <scope>NUCLEOTIDE SEQUENCE [LARGE SCALE GENOMIC DNA]</scope>
    <source>
        <strain evidence="5 6">MS-2</strain>
    </source>
</reference>
<feature type="region of interest" description="Disordered" evidence="4">
    <location>
        <begin position="463"/>
        <end position="510"/>
    </location>
</feature>
<protein>
    <submittedName>
        <fullName evidence="5">Uncharacterized protein</fullName>
    </submittedName>
</protein>
<dbReference type="EMBL" id="JBBXMP010000034">
    <property type="protein sequence ID" value="KAL0066584.1"/>
    <property type="molecule type" value="Genomic_DNA"/>
</dbReference>
<feature type="region of interest" description="Disordered" evidence="4">
    <location>
        <begin position="679"/>
        <end position="698"/>
    </location>
</feature>
<feature type="compositionally biased region" description="Polar residues" evidence="4">
    <location>
        <begin position="367"/>
        <end position="395"/>
    </location>
</feature>
<name>A0ABR2ZZU8_9AGAR</name>
<comment type="caution">
    <text evidence="5">The sequence shown here is derived from an EMBL/GenBank/DDBJ whole genome shotgun (WGS) entry which is preliminary data.</text>
</comment>
<evidence type="ECO:0000313" key="6">
    <source>
        <dbReference type="Proteomes" id="UP001437256"/>
    </source>
</evidence>